<comment type="caution">
    <text evidence="1">The sequence shown here is derived from an EMBL/GenBank/DDBJ whole genome shotgun (WGS) entry which is preliminary data.</text>
</comment>
<accession>A0A7W5G6Y3</accession>
<keyword evidence="2" id="KW-1185">Reference proteome</keyword>
<evidence type="ECO:0000313" key="1">
    <source>
        <dbReference type="EMBL" id="MBB3142669.1"/>
    </source>
</evidence>
<gene>
    <name evidence="1" type="ORF">FHR96_003569</name>
</gene>
<dbReference type="Proteomes" id="UP000525987">
    <property type="component" value="Unassembled WGS sequence"/>
</dbReference>
<reference evidence="1 2" key="1">
    <citation type="submission" date="2020-08" db="EMBL/GenBank/DDBJ databases">
        <title>Genomic Encyclopedia of Type Strains, Phase III (KMG-III): the genomes of soil and plant-associated and newly described type strains.</title>
        <authorList>
            <person name="Whitman W."/>
        </authorList>
    </citation>
    <scope>NUCLEOTIDE SEQUENCE [LARGE SCALE GENOMIC DNA]</scope>
    <source>
        <strain evidence="1 2">CECT 5995</strain>
    </source>
</reference>
<dbReference type="AlphaFoldDB" id="A0A7W5G6Y3"/>
<dbReference type="RefSeq" id="WP_183389035.1">
    <property type="nucleotide sequence ID" value="NZ_JACHXM010000025.1"/>
</dbReference>
<dbReference type="EMBL" id="JACHXM010000025">
    <property type="protein sequence ID" value="MBB3142669.1"/>
    <property type="molecule type" value="Genomic_DNA"/>
</dbReference>
<sequence length="160" mass="17663">MIDIKTLTLLPQDELLQASTLEIEAGRRYRQLALSFLPYDADRSQRMTQLGIACEHRIDALKWAAESLGLGACVALPEALADRQGESNQGGGFFIVDDATAELVWQEALEAALEDQRFARRLLAVNGTPELERPLLEYARQKAAECDVLMACHAGHARQA</sequence>
<organism evidence="1 2">
    <name type="scientific">Halomonas organivorans</name>
    <dbReference type="NCBI Taxonomy" id="257772"/>
    <lineage>
        <taxon>Bacteria</taxon>
        <taxon>Pseudomonadati</taxon>
        <taxon>Pseudomonadota</taxon>
        <taxon>Gammaproteobacteria</taxon>
        <taxon>Oceanospirillales</taxon>
        <taxon>Halomonadaceae</taxon>
        <taxon>Halomonas</taxon>
    </lineage>
</organism>
<proteinExistence type="predicted"/>
<protein>
    <submittedName>
        <fullName evidence="1">Uncharacterized protein</fullName>
    </submittedName>
</protein>
<name>A0A7W5G6Y3_9GAMM</name>
<evidence type="ECO:0000313" key="2">
    <source>
        <dbReference type="Proteomes" id="UP000525987"/>
    </source>
</evidence>